<keyword evidence="4" id="KW-1185">Reference proteome</keyword>
<evidence type="ECO:0000313" key="3">
    <source>
        <dbReference type="EMBL" id="KAF2283452.1"/>
    </source>
</evidence>
<dbReference type="EMBL" id="JAAGAX010000018">
    <property type="protein sequence ID" value="KAF2283452.1"/>
    <property type="molecule type" value="Genomic_DNA"/>
</dbReference>
<evidence type="ECO:0000313" key="4">
    <source>
        <dbReference type="Proteomes" id="UP000467840"/>
    </source>
</evidence>
<dbReference type="AlphaFoldDB" id="A0A6A6K411"/>
<evidence type="ECO:0000256" key="1">
    <source>
        <dbReference type="SAM" id="MobiDB-lite"/>
    </source>
</evidence>
<feature type="transmembrane region" description="Helical" evidence="2">
    <location>
        <begin position="187"/>
        <end position="210"/>
    </location>
</feature>
<accession>A0A6A6K411</accession>
<reference evidence="3 4" key="1">
    <citation type="journal article" date="2020" name="Mol. Plant">
        <title>The Chromosome-Based Rubber Tree Genome Provides New Insights into Spurge Genome Evolution and Rubber Biosynthesis.</title>
        <authorList>
            <person name="Liu J."/>
            <person name="Shi C."/>
            <person name="Shi C.C."/>
            <person name="Li W."/>
            <person name="Zhang Q.J."/>
            <person name="Zhang Y."/>
            <person name="Li K."/>
            <person name="Lu H.F."/>
            <person name="Shi C."/>
            <person name="Zhu S.T."/>
            <person name="Xiao Z.Y."/>
            <person name="Nan H."/>
            <person name="Yue Y."/>
            <person name="Zhu X.G."/>
            <person name="Wu Y."/>
            <person name="Hong X.N."/>
            <person name="Fan G.Y."/>
            <person name="Tong Y."/>
            <person name="Zhang D."/>
            <person name="Mao C.L."/>
            <person name="Liu Y.L."/>
            <person name="Hao S.J."/>
            <person name="Liu W.Q."/>
            <person name="Lv M.Q."/>
            <person name="Zhang H.B."/>
            <person name="Liu Y."/>
            <person name="Hu-Tang G.R."/>
            <person name="Wang J.P."/>
            <person name="Wang J.H."/>
            <person name="Sun Y.H."/>
            <person name="Ni S.B."/>
            <person name="Chen W.B."/>
            <person name="Zhang X.C."/>
            <person name="Jiao Y.N."/>
            <person name="Eichler E.E."/>
            <person name="Li G.H."/>
            <person name="Liu X."/>
            <person name="Gao L.Z."/>
        </authorList>
    </citation>
    <scope>NUCLEOTIDE SEQUENCE [LARGE SCALE GENOMIC DNA]</scope>
    <source>
        <strain evidence="4">cv. GT1</strain>
        <tissue evidence="3">Leaf</tissue>
    </source>
</reference>
<dbReference type="GO" id="GO:0005886">
    <property type="term" value="C:plasma membrane"/>
    <property type="evidence" value="ECO:0007669"/>
    <property type="project" value="TreeGrafter"/>
</dbReference>
<gene>
    <name evidence="3" type="ORF">GH714_006904</name>
</gene>
<keyword evidence="2" id="KW-0472">Membrane</keyword>
<protein>
    <submittedName>
        <fullName evidence="3">Uncharacterized protein</fullName>
    </submittedName>
</protein>
<comment type="caution">
    <text evidence="3">The sequence shown here is derived from an EMBL/GenBank/DDBJ whole genome shotgun (WGS) entry which is preliminary data.</text>
</comment>
<feature type="region of interest" description="Disordered" evidence="1">
    <location>
        <begin position="1"/>
        <end position="28"/>
    </location>
</feature>
<feature type="transmembrane region" description="Helical" evidence="2">
    <location>
        <begin position="148"/>
        <end position="167"/>
    </location>
</feature>
<name>A0A6A6K411_HEVBR</name>
<sequence>MRCSHDMSALRHHTPPGPPRSNRAQEPEEESYNIIPIHKLLADQPSLRYPKVRAAAATLRTIGNLRKPPYAQWHPSMDLLDWLALFFGLQKDNVRNQQEHIVFHLANAQMLLTLPPDNIDTLDATVLRRFRMQYSLVSRETMWLGVRMFLKSAIAAGWIIVFGVFYGRIWSQKNSDGRWSDEASRRIVNFLEVALVFVLPELFALALFIIPRIRNFLENSNWRIFY</sequence>
<evidence type="ECO:0000256" key="2">
    <source>
        <dbReference type="SAM" id="Phobius"/>
    </source>
</evidence>
<dbReference type="Proteomes" id="UP000467840">
    <property type="component" value="Chromosome 12"/>
</dbReference>
<dbReference type="PANTHER" id="PTHR12741">
    <property type="entry name" value="LYST-INTERACTING PROTEIN LIP5 DOPAMINE RESPONSIVE PROTEIN DRG-1"/>
    <property type="match status" value="1"/>
</dbReference>
<dbReference type="GO" id="GO:0046527">
    <property type="term" value="F:glucosyltransferase activity"/>
    <property type="evidence" value="ECO:0007669"/>
    <property type="project" value="TreeGrafter"/>
</dbReference>
<organism evidence="3 4">
    <name type="scientific">Hevea brasiliensis</name>
    <name type="common">Para rubber tree</name>
    <name type="synonym">Siphonia brasiliensis</name>
    <dbReference type="NCBI Taxonomy" id="3981"/>
    <lineage>
        <taxon>Eukaryota</taxon>
        <taxon>Viridiplantae</taxon>
        <taxon>Streptophyta</taxon>
        <taxon>Embryophyta</taxon>
        <taxon>Tracheophyta</taxon>
        <taxon>Spermatophyta</taxon>
        <taxon>Magnoliopsida</taxon>
        <taxon>eudicotyledons</taxon>
        <taxon>Gunneridae</taxon>
        <taxon>Pentapetalae</taxon>
        <taxon>rosids</taxon>
        <taxon>fabids</taxon>
        <taxon>Malpighiales</taxon>
        <taxon>Euphorbiaceae</taxon>
        <taxon>Crotonoideae</taxon>
        <taxon>Micrandreae</taxon>
        <taxon>Hevea</taxon>
    </lineage>
</organism>
<keyword evidence="2" id="KW-0812">Transmembrane</keyword>
<proteinExistence type="predicted"/>
<keyword evidence="2" id="KW-1133">Transmembrane helix</keyword>
<dbReference type="PANTHER" id="PTHR12741:SF7">
    <property type="entry name" value="CALLOSE SYNTHASE 12"/>
    <property type="match status" value="1"/>
</dbReference>